<reference evidence="2" key="1">
    <citation type="journal article" date="2018" name="BMC Genomics">
        <title>Comparative genomic, transcriptomic, and proteomic reannotation of human herpesvirus 6.</title>
        <authorList>
            <person name="Greninger A.L."/>
            <person name="Knudsen G.M."/>
            <person name="Roychoudhury P."/>
            <person name="Hanson D.J."/>
            <person name="Sedlak R.H."/>
            <person name="Xie H."/>
            <person name="Guan J."/>
            <person name="Nguyen T."/>
            <person name="Peddu V."/>
            <person name="Boeckh M."/>
            <person name="Huang M.L."/>
            <person name="Cook L."/>
            <person name="Depledge D.P."/>
            <person name="Zerr D.M."/>
            <person name="Koelle D.M."/>
            <person name="Gantt S."/>
            <person name="Yoshikawa T."/>
            <person name="Caserta M."/>
            <person name="Hill J.A."/>
            <person name="Jerome K.R."/>
        </authorList>
    </citation>
    <scope>NUCLEOTIDE SEQUENCE</scope>
    <source>
        <strain evidence="2">HP30E3</strain>
        <strain evidence="1">Japan-a2</strain>
    </source>
</reference>
<accession>A0A1W6DH77</accession>
<dbReference type="EMBL" id="KY274517">
    <property type="protein sequence ID" value="ARK02289.1"/>
    <property type="molecule type" value="Genomic_DNA"/>
</dbReference>
<sequence>MHQVKTSTIPKTTLCAHALPIRETIKKPTSAQLPIHEQHFLGS</sequence>
<evidence type="ECO:0000313" key="1">
    <source>
        <dbReference type="EMBL" id="ARJ98818.1"/>
    </source>
</evidence>
<organism evidence="2">
    <name type="scientific">Human betaherpesvirus 6</name>
    <dbReference type="NCBI Taxonomy" id="10368"/>
    <lineage>
        <taxon>Viruses</taxon>
        <taxon>Duplodnaviria</taxon>
        <taxon>Heunggongvirae</taxon>
        <taxon>Peploviricota</taxon>
        <taxon>Herviviricetes</taxon>
        <taxon>Herpesvirales</taxon>
        <taxon>Orthoherpesviridae</taxon>
        <taxon>Betaherpesvirinae</taxon>
        <taxon>Roseolovirus</taxon>
    </lineage>
</organism>
<name>A0A1W6DH77_9BETA</name>
<evidence type="ECO:0000313" key="2">
    <source>
        <dbReference type="EMBL" id="ARK02289.1"/>
    </source>
</evidence>
<dbReference type="EMBL" id="KY274487">
    <property type="protein sequence ID" value="ARJ98818.1"/>
    <property type="molecule type" value="Genomic_DNA"/>
</dbReference>
<protein>
    <submittedName>
        <fullName evidence="2">Uncharacterized protein</fullName>
    </submittedName>
</protein>
<proteinExistence type="predicted"/>